<gene>
    <name evidence="5" type="primary">dtd</name>
    <name evidence="6" type="ORF">SGODD07_01702</name>
</gene>
<dbReference type="InterPro" id="IPR023509">
    <property type="entry name" value="DTD-like_sf"/>
</dbReference>
<comment type="subcellular location">
    <subcellularLocation>
        <location evidence="5">Cytoplasm</location>
    </subcellularLocation>
</comment>
<evidence type="ECO:0000313" key="6">
    <source>
        <dbReference type="EMBL" id="KXT69897.1"/>
    </source>
</evidence>
<dbReference type="GO" id="GO:0106026">
    <property type="term" value="F:Gly-tRNA(Ala) deacylase activity"/>
    <property type="evidence" value="ECO:0007669"/>
    <property type="project" value="UniProtKB-UniRule"/>
</dbReference>
<keyword evidence="3 5" id="KW-0378">Hydrolase</keyword>
<evidence type="ECO:0000256" key="3">
    <source>
        <dbReference type="ARBA" id="ARBA00022801"/>
    </source>
</evidence>
<dbReference type="FunFam" id="3.50.80.10:FF:000001">
    <property type="entry name" value="D-aminoacyl-tRNA deacylase"/>
    <property type="match status" value="1"/>
</dbReference>
<dbReference type="InterPro" id="IPR003732">
    <property type="entry name" value="Daa-tRNA_deacyls_DTD"/>
</dbReference>
<dbReference type="GO" id="GO:0005737">
    <property type="term" value="C:cytoplasm"/>
    <property type="evidence" value="ECO:0007669"/>
    <property type="project" value="UniProtKB-SubCell"/>
</dbReference>
<dbReference type="PATRIC" id="fig|1302.21.peg.1886"/>
<protein>
    <recommendedName>
        <fullName evidence="5">D-aminoacyl-tRNA deacylase</fullName>
        <shortName evidence="5">DTD</shortName>
        <ecNumber evidence="5">3.1.1.96</ecNumber>
    </recommendedName>
    <alternativeName>
        <fullName evidence="5">Gly-tRNA(Ala) deacylase</fullName>
        <ecNumber evidence="5">3.1.1.-</ecNumber>
    </alternativeName>
</protein>
<comment type="caution">
    <text evidence="6">The sequence shown here is derived from an EMBL/GenBank/DDBJ whole genome shotgun (WGS) entry which is preliminary data.</text>
</comment>
<evidence type="ECO:0000313" key="7">
    <source>
        <dbReference type="Proteomes" id="UP000070096"/>
    </source>
</evidence>
<keyword evidence="4 5" id="KW-0694">RNA-binding</keyword>
<evidence type="ECO:0000256" key="1">
    <source>
        <dbReference type="ARBA" id="ARBA00009673"/>
    </source>
</evidence>
<comment type="domain">
    <text evidence="5">A Gly-cisPro motif from one monomer fits into the active site of the other monomer to allow specific chiral rejection of L-amino acids.</text>
</comment>
<dbReference type="GO" id="GO:0019478">
    <property type="term" value="P:D-amino acid catabolic process"/>
    <property type="evidence" value="ECO:0007669"/>
    <property type="project" value="UniProtKB-UniRule"/>
</dbReference>
<dbReference type="GO" id="GO:0000049">
    <property type="term" value="F:tRNA binding"/>
    <property type="evidence" value="ECO:0007669"/>
    <property type="project" value="UniProtKB-UniRule"/>
</dbReference>
<dbReference type="NCBIfam" id="TIGR00256">
    <property type="entry name" value="D-aminoacyl-tRNA deacylase"/>
    <property type="match status" value="1"/>
</dbReference>
<dbReference type="EC" id="3.1.1.-" evidence="5"/>
<comment type="function">
    <text evidence="5">An aminoacyl-tRNA editing enzyme that deacylates mischarged D-aminoacyl-tRNAs. Also deacylates mischarged glycyl-tRNA(Ala), protecting cells against glycine mischarging by AlaRS. Acts via tRNA-based rather than protein-based catalysis; rejects L-amino acids rather than detecting D-amino acids in the active site. By recycling D-aminoacyl-tRNA to D-amino acids and free tRNA molecules, this enzyme counteracts the toxicity associated with the formation of D-aminoacyl-tRNA entities in vivo and helps enforce protein L-homochirality.</text>
</comment>
<proteinExistence type="inferred from homology"/>
<evidence type="ECO:0000256" key="4">
    <source>
        <dbReference type="ARBA" id="ARBA00022884"/>
    </source>
</evidence>
<dbReference type="Pfam" id="PF02580">
    <property type="entry name" value="Tyr_Deacylase"/>
    <property type="match status" value="1"/>
</dbReference>
<dbReference type="EMBL" id="LQRC01000226">
    <property type="protein sequence ID" value="KXT69897.1"/>
    <property type="molecule type" value="Genomic_DNA"/>
</dbReference>
<evidence type="ECO:0000256" key="2">
    <source>
        <dbReference type="ARBA" id="ARBA00022555"/>
    </source>
</evidence>
<dbReference type="GO" id="GO:0051500">
    <property type="term" value="F:D-tyrosyl-tRNA(Tyr) deacylase activity"/>
    <property type="evidence" value="ECO:0007669"/>
    <property type="project" value="TreeGrafter"/>
</dbReference>
<comment type="catalytic activity">
    <reaction evidence="5">
        <text>glycyl-tRNA(Ala) + H2O = tRNA(Ala) + glycine + H(+)</text>
        <dbReference type="Rhea" id="RHEA:53744"/>
        <dbReference type="Rhea" id="RHEA-COMP:9657"/>
        <dbReference type="Rhea" id="RHEA-COMP:13640"/>
        <dbReference type="ChEBI" id="CHEBI:15377"/>
        <dbReference type="ChEBI" id="CHEBI:15378"/>
        <dbReference type="ChEBI" id="CHEBI:57305"/>
        <dbReference type="ChEBI" id="CHEBI:78442"/>
        <dbReference type="ChEBI" id="CHEBI:78522"/>
    </reaction>
</comment>
<dbReference type="PANTHER" id="PTHR10472">
    <property type="entry name" value="D-TYROSYL-TRNA TYR DEACYLASE"/>
    <property type="match status" value="1"/>
</dbReference>
<accession>A0A139N255</accession>
<dbReference type="AlphaFoldDB" id="A0A139N255"/>
<dbReference type="SUPFAM" id="SSF69500">
    <property type="entry name" value="DTD-like"/>
    <property type="match status" value="1"/>
</dbReference>
<organism evidence="6 7">
    <name type="scientific">Streptococcus gordonii</name>
    <dbReference type="NCBI Taxonomy" id="1302"/>
    <lineage>
        <taxon>Bacteria</taxon>
        <taxon>Bacillati</taxon>
        <taxon>Bacillota</taxon>
        <taxon>Bacilli</taxon>
        <taxon>Lactobacillales</taxon>
        <taxon>Streptococcaceae</taxon>
        <taxon>Streptococcus</taxon>
    </lineage>
</organism>
<comment type="subunit">
    <text evidence="5">Homodimer.</text>
</comment>
<keyword evidence="5" id="KW-0963">Cytoplasm</keyword>
<feature type="short sequence motif" description="Gly-cisPro motif, important for rejection of L-amino acids" evidence="5">
    <location>
        <begin position="136"/>
        <end position="137"/>
    </location>
</feature>
<dbReference type="Gene3D" id="3.50.80.10">
    <property type="entry name" value="D-tyrosyl-tRNA(Tyr) deacylase"/>
    <property type="match status" value="1"/>
</dbReference>
<dbReference type="HAMAP" id="MF_00518">
    <property type="entry name" value="Deacylase_Dtd"/>
    <property type="match status" value="1"/>
</dbReference>
<reference evidence="6 7" key="1">
    <citation type="submission" date="2016-01" db="EMBL/GenBank/DDBJ databases">
        <title>Highly variable Streptococcus oralis are common among viridans streptococci isolated from primates.</title>
        <authorList>
            <person name="Denapaite D."/>
            <person name="Rieger M."/>
            <person name="Koendgen S."/>
            <person name="Brueckner R."/>
            <person name="Ochigava I."/>
            <person name="Kappeler P."/>
            <person name="Maetz-Rensing K."/>
            <person name="Leendertz F."/>
            <person name="Hakenbeck R."/>
        </authorList>
    </citation>
    <scope>NUCLEOTIDE SEQUENCE [LARGE SCALE GENOMIC DNA]</scope>
    <source>
        <strain evidence="6 7">DD07</strain>
    </source>
</reference>
<comment type="similarity">
    <text evidence="1 5">Belongs to the DTD family.</text>
</comment>
<evidence type="ECO:0000256" key="5">
    <source>
        <dbReference type="HAMAP-Rule" id="MF_00518"/>
    </source>
</evidence>
<name>A0A139N255_STRGN</name>
<dbReference type="GO" id="GO:0043908">
    <property type="term" value="F:Ser(Gly)-tRNA(Ala) hydrolase activity"/>
    <property type="evidence" value="ECO:0007669"/>
    <property type="project" value="UniProtKB-UniRule"/>
</dbReference>
<sequence length="147" mass="16261">MKIVIQRVKQAQVSIENQVHNKISSGLLLLVGVGPDDGPDDLDYAVRKIVNMRIFSDDEGKMNLSVKDIEGEILSISQFTLHADTKKGNRPAFVKAAPPELASRLYDEFNQLLTQEVPTKTGIFGADMQVELINDGPVTIILDTKNR</sequence>
<dbReference type="Proteomes" id="UP000070096">
    <property type="component" value="Unassembled WGS sequence"/>
</dbReference>
<dbReference type="PANTHER" id="PTHR10472:SF5">
    <property type="entry name" value="D-AMINOACYL-TRNA DEACYLASE 1"/>
    <property type="match status" value="1"/>
</dbReference>
<dbReference type="EC" id="3.1.1.96" evidence="5"/>
<keyword evidence="2 5" id="KW-0820">tRNA-binding</keyword>
<comment type="catalytic activity">
    <reaction evidence="5">
        <text>a D-aminoacyl-tRNA + H2O = a tRNA + a D-alpha-amino acid + H(+)</text>
        <dbReference type="Rhea" id="RHEA:13953"/>
        <dbReference type="Rhea" id="RHEA-COMP:10123"/>
        <dbReference type="Rhea" id="RHEA-COMP:10124"/>
        <dbReference type="ChEBI" id="CHEBI:15377"/>
        <dbReference type="ChEBI" id="CHEBI:15378"/>
        <dbReference type="ChEBI" id="CHEBI:59871"/>
        <dbReference type="ChEBI" id="CHEBI:78442"/>
        <dbReference type="ChEBI" id="CHEBI:79333"/>
        <dbReference type="EC" id="3.1.1.96"/>
    </reaction>
</comment>